<dbReference type="GO" id="GO:0008270">
    <property type="term" value="F:zinc ion binding"/>
    <property type="evidence" value="ECO:0007669"/>
    <property type="project" value="InterPro"/>
</dbReference>
<feature type="active site" description="Proton acceptor" evidence="10">
    <location>
        <position position="181"/>
    </location>
</feature>
<dbReference type="CDD" id="cd03892">
    <property type="entry name" value="M20_peptT"/>
    <property type="match status" value="1"/>
</dbReference>
<dbReference type="SUPFAM" id="SSF53187">
    <property type="entry name" value="Zn-dependent exopeptidases"/>
    <property type="match status" value="1"/>
</dbReference>
<keyword evidence="5 11" id="KW-0479">Metal-binding</keyword>
<dbReference type="InterPro" id="IPR036264">
    <property type="entry name" value="Bact_exopeptidase_dim_dom"/>
</dbReference>
<dbReference type="PIRSF" id="PIRSF037215">
    <property type="entry name" value="Peptidase_M20B"/>
    <property type="match status" value="1"/>
</dbReference>
<name>A0AAU9CUW6_9LACO</name>
<keyword evidence="8" id="KW-0482">Metalloprotease</keyword>
<reference evidence="13 14" key="1">
    <citation type="journal article" date="2023" name="Microbiol. Spectr.">
        <title>Symbiosis of Carpenter Bees with Uncharacterized Lactic Acid Bacteria Showing NAD Auxotrophy.</title>
        <authorList>
            <person name="Kawasaki S."/>
            <person name="Ozawa K."/>
            <person name="Mori T."/>
            <person name="Yamamoto A."/>
            <person name="Ito M."/>
            <person name="Ohkuma M."/>
            <person name="Sakamoto M."/>
            <person name="Matsutani M."/>
        </authorList>
    </citation>
    <scope>NUCLEOTIDE SEQUENCE [LARGE SCALE GENOMIC DNA]</scope>
    <source>
        <strain evidence="13 14">XA3</strain>
    </source>
</reference>
<evidence type="ECO:0000256" key="11">
    <source>
        <dbReference type="PIRSR" id="PIRSR037215-2"/>
    </source>
</evidence>
<evidence type="ECO:0000313" key="14">
    <source>
        <dbReference type="Proteomes" id="UP001321861"/>
    </source>
</evidence>
<feature type="binding site" evidence="11">
    <location>
        <position position="87"/>
    </location>
    <ligand>
        <name>Zn(2+)</name>
        <dbReference type="ChEBI" id="CHEBI:29105"/>
        <label>1</label>
    </ligand>
</feature>
<dbReference type="PANTHER" id="PTHR42994:SF1">
    <property type="entry name" value="PEPTIDASE T"/>
    <property type="match status" value="1"/>
</dbReference>
<accession>A0AAU9CUW6</accession>
<dbReference type="PROSITE" id="PS00758">
    <property type="entry name" value="ARGE_DAPE_CPG2_1"/>
    <property type="match status" value="1"/>
</dbReference>
<dbReference type="EC" id="3.4.11.4" evidence="9"/>
<evidence type="ECO:0000256" key="1">
    <source>
        <dbReference type="ARBA" id="ARBA00000870"/>
    </source>
</evidence>
<feature type="binding site" evidence="11">
    <location>
        <position position="182"/>
    </location>
    <ligand>
        <name>Zn(2+)</name>
        <dbReference type="ChEBI" id="CHEBI:29105"/>
        <label>2</label>
    </ligand>
</feature>
<dbReference type="Pfam" id="PF07687">
    <property type="entry name" value="M20_dimer"/>
    <property type="match status" value="1"/>
</dbReference>
<dbReference type="AlphaFoldDB" id="A0AAU9CUW6"/>
<evidence type="ECO:0000256" key="9">
    <source>
        <dbReference type="NCBIfam" id="TIGR01882"/>
    </source>
</evidence>
<sequence>MKYNIDNEELLQNFITYAKVNTRSDEEAPVDQVPSTLGQLELAQLIKKQLEELELQDVKINPDNGFVTGLLPGNTDEDVPTIGFIAHLDTADFAAENVKPQVHPNYDGKPIDFVNGLKLTTSEFPNLKRFIGQTLITGDGTTLLGVDDKAGIAGAISAVSYFVHHPEVVHGPIKLGFGPDEEIGRGAKLFDVEDFNADFAYTLDNGDLGDIEYETFNAAQAVIDIQGRSVHPGQAKDGQLVNAITIGEQLDQLIPTDERAELTEGREGYYLMLIFDAKIEHARLVYIIRDFEKDNFEHRKKVVQDAVDQLNSKLDKPRITLKMTDQYYNMANIIQKNPYPVDLAKQALKNVGLTPKTKAFRGGTDGSFITYLGLPTPNLFNGGDNFHGPYEFVTVEAMAKLAETIVEISCIAKN</sequence>
<proteinExistence type="inferred from homology"/>
<dbReference type="Gene3D" id="3.40.630.10">
    <property type="entry name" value="Zn peptidases"/>
    <property type="match status" value="1"/>
</dbReference>
<evidence type="ECO:0000313" key="13">
    <source>
        <dbReference type="EMBL" id="BDR57787.1"/>
    </source>
</evidence>
<evidence type="ECO:0000256" key="3">
    <source>
        <dbReference type="ARBA" id="ARBA00022438"/>
    </source>
</evidence>
<evidence type="ECO:0000256" key="4">
    <source>
        <dbReference type="ARBA" id="ARBA00022670"/>
    </source>
</evidence>
<dbReference type="SUPFAM" id="SSF55031">
    <property type="entry name" value="Bacterial exopeptidase dimerisation domain"/>
    <property type="match status" value="1"/>
</dbReference>
<keyword evidence="6" id="KW-0378">Hydrolase</keyword>
<dbReference type="NCBIfam" id="NF009920">
    <property type="entry name" value="PRK13381.1"/>
    <property type="match status" value="1"/>
</dbReference>
<evidence type="ECO:0000259" key="12">
    <source>
        <dbReference type="Pfam" id="PF07687"/>
    </source>
</evidence>
<keyword evidence="3" id="KW-0031">Aminopeptidase</keyword>
<protein>
    <recommendedName>
        <fullName evidence="9">Peptidase T</fullName>
        <ecNumber evidence="9">3.4.11.4</ecNumber>
    </recommendedName>
</protein>
<dbReference type="GO" id="GO:0045148">
    <property type="term" value="F:tripeptide aminopeptidase activity"/>
    <property type="evidence" value="ECO:0007669"/>
    <property type="project" value="UniProtKB-UniRule"/>
</dbReference>
<dbReference type="InterPro" id="IPR002933">
    <property type="entry name" value="Peptidase_M20"/>
</dbReference>
<dbReference type="RefSeq" id="WP_317635728.1">
    <property type="nucleotide sequence ID" value="NZ_AP026802.1"/>
</dbReference>
<feature type="active site" evidence="10">
    <location>
        <position position="89"/>
    </location>
</feature>
<evidence type="ECO:0000256" key="7">
    <source>
        <dbReference type="ARBA" id="ARBA00022833"/>
    </source>
</evidence>
<organism evidence="13 14">
    <name type="scientific">Xylocopilactobacillus apicola</name>
    <dbReference type="NCBI Taxonomy" id="2932184"/>
    <lineage>
        <taxon>Bacteria</taxon>
        <taxon>Bacillati</taxon>
        <taxon>Bacillota</taxon>
        <taxon>Bacilli</taxon>
        <taxon>Lactobacillales</taxon>
        <taxon>Lactobacillaceae</taxon>
        <taxon>Xylocopilactobacillus</taxon>
    </lineage>
</organism>
<feature type="binding site" evidence="11">
    <location>
        <position position="204"/>
    </location>
    <ligand>
        <name>Zn(2+)</name>
        <dbReference type="ChEBI" id="CHEBI:29105"/>
        <label>1</label>
    </ligand>
</feature>
<dbReference type="InterPro" id="IPR010161">
    <property type="entry name" value="Peptidase_M20B"/>
</dbReference>
<dbReference type="GO" id="GO:0005829">
    <property type="term" value="C:cytosol"/>
    <property type="evidence" value="ECO:0007669"/>
    <property type="project" value="TreeGrafter"/>
</dbReference>
<dbReference type="GO" id="GO:0008237">
    <property type="term" value="F:metallopeptidase activity"/>
    <property type="evidence" value="ECO:0007669"/>
    <property type="project" value="UniProtKB-KW"/>
</dbReference>
<dbReference type="Gene3D" id="3.30.70.360">
    <property type="match status" value="1"/>
</dbReference>
<dbReference type="PROSITE" id="PS00759">
    <property type="entry name" value="ARGE_DAPE_CPG2_2"/>
    <property type="match status" value="1"/>
</dbReference>
<dbReference type="Pfam" id="PF01546">
    <property type="entry name" value="Peptidase_M20"/>
    <property type="match status" value="1"/>
</dbReference>
<dbReference type="EMBL" id="AP026802">
    <property type="protein sequence ID" value="BDR57787.1"/>
    <property type="molecule type" value="Genomic_DNA"/>
</dbReference>
<keyword evidence="4" id="KW-0645">Protease</keyword>
<dbReference type="NCBIfam" id="NF003976">
    <property type="entry name" value="PRK05469.1"/>
    <property type="match status" value="1"/>
</dbReference>
<evidence type="ECO:0000256" key="8">
    <source>
        <dbReference type="ARBA" id="ARBA00023049"/>
    </source>
</evidence>
<dbReference type="KEGG" id="xap:XA3_02280"/>
<feature type="binding site" evidence="11">
    <location>
        <position position="147"/>
    </location>
    <ligand>
        <name>Zn(2+)</name>
        <dbReference type="ChEBI" id="CHEBI:29105"/>
        <label>1</label>
    </ligand>
</feature>
<feature type="binding site" evidence="11">
    <location>
        <position position="387"/>
    </location>
    <ligand>
        <name>Zn(2+)</name>
        <dbReference type="ChEBI" id="CHEBI:29105"/>
        <label>2</label>
    </ligand>
</feature>
<dbReference type="InterPro" id="IPR011650">
    <property type="entry name" value="Peptidase_M20_dimer"/>
</dbReference>
<keyword evidence="14" id="KW-1185">Reference proteome</keyword>
<dbReference type="GO" id="GO:0006508">
    <property type="term" value="P:proteolysis"/>
    <property type="evidence" value="ECO:0007669"/>
    <property type="project" value="UniProtKB-UniRule"/>
</dbReference>
<evidence type="ECO:0000256" key="5">
    <source>
        <dbReference type="ARBA" id="ARBA00022723"/>
    </source>
</evidence>
<gene>
    <name evidence="13" type="primary">pepT-2</name>
    <name evidence="13" type="ORF">XA3_02280</name>
</gene>
<comment type="catalytic activity">
    <reaction evidence="1">
        <text>Release of the N-terminal residue from a tripeptide.</text>
        <dbReference type="EC" id="3.4.11.4"/>
    </reaction>
</comment>
<comment type="similarity">
    <text evidence="2">Belongs to the peptidase M20B family.</text>
</comment>
<evidence type="ECO:0000256" key="6">
    <source>
        <dbReference type="ARBA" id="ARBA00022801"/>
    </source>
</evidence>
<dbReference type="GO" id="GO:0006518">
    <property type="term" value="P:peptide metabolic process"/>
    <property type="evidence" value="ECO:0007669"/>
    <property type="project" value="InterPro"/>
</dbReference>
<evidence type="ECO:0000256" key="10">
    <source>
        <dbReference type="PIRSR" id="PIRSR037215-1"/>
    </source>
</evidence>
<dbReference type="PANTHER" id="PTHR42994">
    <property type="entry name" value="PEPTIDASE T"/>
    <property type="match status" value="1"/>
</dbReference>
<dbReference type="InterPro" id="IPR001261">
    <property type="entry name" value="ArgE/DapE_CS"/>
</dbReference>
<comment type="cofactor">
    <cofactor evidence="11">
        <name>Zn(2+)</name>
        <dbReference type="ChEBI" id="CHEBI:29105"/>
    </cofactor>
    <text evidence="11">Binds 2 Zn(2+) ions per subunit.</text>
</comment>
<feature type="domain" description="Peptidase M20 dimerisation" evidence="12">
    <location>
        <begin position="213"/>
        <end position="314"/>
    </location>
</feature>
<evidence type="ECO:0000256" key="2">
    <source>
        <dbReference type="ARBA" id="ARBA00009692"/>
    </source>
</evidence>
<keyword evidence="7 11" id="KW-0862">Zinc</keyword>
<feature type="binding site" evidence="11">
    <location>
        <position position="147"/>
    </location>
    <ligand>
        <name>Zn(2+)</name>
        <dbReference type="ChEBI" id="CHEBI:29105"/>
        <label>2</label>
    </ligand>
</feature>
<dbReference type="Proteomes" id="UP001321861">
    <property type="component" value="Chromosome"/>
</dbReference>
<dbReference type="NCBIfam" id="TIGR01882">
    <property type="entry name" value="peptidase-T"/>
    <property type="match status" value="1"/>
</dbReference>